<dbReference type="FunFam" id="3.40.50.720:FF:000307">
    <property type="entry name" value="2-dehydropantoate 2-reductase"/>
    <property type="match status" value="1"/>
</dbReference>
<evidence type="ECO:0000256" key="4">
    <source>
        <dbReference type="RuleBase" id="RU362068"/>
    </source>
</evidence>
<name>A0A3L7AUG8_9MICO</name>
<comment type="catalytic activity">
    <reaction evidence="4">
        <text>(R)-pantoate + NADP(+) = 2-dehydropantoate + NADPH + H(+)</text>
        <dbReference type="Rhea" id="RHEA:16233"/>
        <dbReference type="ChEBI" id="CHEBI:11561"/>
        <dbReference type="ChEBI" id="CHEBI:15378"/>
        <dbReference type="ChEBI" id="CHEBI:15980"/>
        <dbReference type="ChEBI" id="CHEBI:57783"/>
        <dbReference type="ChEBI" id="CHEBI:58349"/>
        <dbReference type="EC" id="1.1.1.169"/>
    </reaction>
</comment>
<evidence type="ECO:0000313" key="8">
    <source>
        <dbReference type="Proteomes" id="UP000269438"/>
    </source>
</evidence>
<comment type="pathway">
    <text evidence="4">Cofactor biosynthesis; (R)-pantothenate biosynthesis; (R)-pantoate from 3-methyl-2-oxobutanoate: step 2/2.</text>
</comment>
<dbReference type="InterPro" id="IPR003710">
    <property type="entry name" value="ApbA"/>
</dbReference>
<evidence type="ECO:0000256" key="3">
    <source>
        <dbReference type="ARBA" id="ARBA00023002"/>
    </source>
</evidence>
<sequence>MTNSPARILIVGAGATGGYFGTRLLQAGRDVSFLLRESRAARVRELGLRVSALDGDLVSHPAVLTRDTLDRTAPFDLILLGVRADALDAALEDLAPAVGPDTAIIPFLNGTRHLDTLRNRFPDAHVFGGVAKVSTSLDEAGTIVQVTPGAAIDFGSLTADENVVTHIHELLDVPGITVRTREDIVQDMWDKWVFIVSLTSITVLMGAPIGAVSGTREGAAFARAVVDEAAAVSAAAGHPVSADTHASLVATATDSASPMTTSVYRNMRAGVHTEVEAMLGTFLDTARELHVDTPRIDLATLRLRVHEHVIAS</sequence>
<dbReference type="NCBIfam" id="TIGR00745">
    <property type="entry name" value="apbA_panE"/>
    <property type="match status" value="1"/>
</dbReference>
<dbReference type="InterPro" id="IPR013752">
    <property type="entry name" value="KPA_reductase"/>
</dbReference>
<dbReference type="InterPro" id="IPR051402">
    <property type="entry name" value="KPR-Related"/>
</dbReference>
<accession>A0A3L7AUG8</accession>
<dbReference type="GO" id="GO:0005737">
    <property type="term" value="C:cytoplasm"/>
    <property type="evidence" value="ECO:0007669"/>
    <property type="project" value="TreeGrafter"/>
</dbReference>
<evidence type="ECO:0000256" key="2">
    <source>
        <dbReference type="ARBA" id="ARBA00022857"/>
    </source>
</evidence>
<feature type="domain" description="Ketopantoate reductase C-terminal" evidence="6">
    <location>
        <begin position="183"/>
        <end position="300"/>
    </location>
</feature>
<comment type="caution">
    <text evidence="7">The sequence shown here is derived from an EMBL/GenBank/DDBJ whole genome shotgun (WGS) entry which is preliminary data.</text>
</comment>
<keyword evidence="8" id="KW-1185">Reference proteome</keyword>
<comment type="similarity">
    <text evidence="1 4">Belongs to the ketopantoate reductase family.</text>
</comment>
<comment type="function">
    <text evidence="4">Catalyzes the NADPH-dependent reduction of ketopantoate into pantoic acid.</text>
</comment>
<feature type="domain" description="Ketopantoate reductase N-terminal" evidence="5">
    <location>
        <begin position="8"/>
        <end position="156"/>
    </location>
</feature>
<dbReference type="PANTHER" id="PTHR21708">
    <property type="entry name" value="PROBABLE 2-DEHYDROPANTOATE 2-REDUCTASE"/>
    <property type="match status" value="1"/>
</dbReference>
<dbReference type="EMBL" id="RCUY01000005">
    <property type="protein sequence ID" value="RLP82962.1"/>
    <property type="molecule type" value="Genomic_DNA"/>
</dbReference>
<keyword evidence="3 4" id="KW-0560">Oxidoreductase</keyword>
<dbReference type="Gene3D" id="3.40.50.720">
    <property type="entry name" value="NAD(P)-binding Rossmann-like Domain"/>
    <property type="match status" value="1"/>
</dbReference>
<dbReference type="EC" id="1.1.1.169" evidence="4"/>
<evidence type="ECO:0000256" key="1">
    <source>
        <dbReference type="ARBA" id="ARBA00007870"/>
    </source>
</evidence>
<dbReference type="SUPFAM" id="SSF51735">
    <property type="entry name" value="NAD(P)-binding Rossmann-fold domains"/>
    <property type="match status" value="1"/>
</dbReference>
<evidence type="ECO:0000313" key="7">
    <source>
        <dbReference type="EMBL" id="RLP82962.1"/>
    </source>
</evidence>
<proteinExistence type="inferred from homology"/>
<reference evidence="7 8" key="1">
    <citation type="submission" date="2018-10" db="EMBL/GenBank/DDBJ databases">
        <authorList>
            <person name="Li J."/>
        </authorList>
    </citation>
    <scope>NUCLEOTIDE SEQUENCE [LARGE SCALE GENOMIC DNA]</scope>
    <source>
        <strain evidence="7 8">JCM 11654</strain>
    </source>
</reference>
<dbReference type="GO" id="GO:0008677">
    <property type="term" value="F:2-dehydropantoate 2-reductase activity"/>
    <property type="evidence" value="ECO:0007669"/>
    <property type="project" value="UniProtKB-EC"/>
</dbReference>
<evidence type="ECO:0000259" key="5">
    <source>
        <dbReference type="Pfam" id="PF02558"/>
    </source>
</evidence>
<dbReference type="InterPro" id="IPR013328">
    <property type="entry name" value="6PGD_dom2"/>
</dbReference>
<protein>
    <recommendedName>
        <fullName evidence="4">2-dehydropantoate 2-reductase</fullName>
        <ecNumber evidence="4">1.1.1.169</ecNumber>
    </recommendedName>
    <alternativeName>
        <fullName evidence="4">Ketopantoate reductase</fullName>
    </alternativeName>
</protein>
<dbReference type="PANTHER" id="PTHR21708:SF26">
    <property type="entry name" value="2-DEHYDROPANTOATE 2-REDUCTASE"/>
    <property type="match status" value="1"/>
</dbReference>
<dbReference type="InterPro" id="IPR013332">
    <property type="entry name" value="KPR_N"/>
</dbReference>
<dbReference type="SUPFAM" id="SSF48179">
    <property type="entry name" value="6-phosphogluconate dehydrogenase C-terminal domain-like"/>
    <property type="match status" value="1"/>
</dbReference>
<dbReference type="AlphaFoldDB" id="A0A3L7AUG8"/>
<dbReference type="Proteomes" id="UP000269438">
    <property type="component" value="Unassembled WGS sequence"/>
</dbReference>
<dbReference type="UniPathway" id="UPA00028">
    <property type="reaction ID" value="UER00004"/>
</dbReference>
<evidence type="ECO:0000259" key="6">
    <source>
        <dbReference type="Pfam" id="PF08546"/>
    </source>
</evidence>
<dbReference type="InterPro" id="IPR036291">
    <property type="entry name" value="NAD(P)-bd_dom_sf"/>
</dbReference>
<organism evidence="7 8">
    <name type="scientific">Mycetocola lacteus</name>
    <dbReference type="NCBI Taxonomy" id="76637"/>
    <lineage>
        <taxon>Bacteria</taxon>
        <taxon>Bacillati</taxon>
        <taxon>Actinomycetota</taxon>
        <taxon>Actinomycetes</taxon>
        <taxon>Micrococcales</taxon>
        <taxon>Microbacteriaceae</taxon>
        <taxon>Mycetocola</taxon>
    </lineage>
</organism>
<dbReference type="FunFam" id="1.10.1040.10:FF:000017">
    <property type="entry name" value="2-dehydropantoate 2-reductase"/>
    <property type="match status" value="1"/>
</dbReference>
<dbReference type="GO" id="GO:0015940">
    <property type="term" value="P:pantothenate biosynthetic process"/>
    <property type="evidence" value="ECO:0007669"/>
    <property type="project" value="UniProtKB-UniPathway"/>
</dbReference>
<dbReference type="OrthoDB" id="9793586at2"/>
<dbReference type="InterPro" id="IPR008927">
    <property type="entry name" value="6-PGluconate_DH-like_C_sf"/>
</dbReference>
<dbReference type="RefSeq" id="WP_121688100.1">
    <property type="nucleotide sequence ID" value="NZ_RCUY01000005.1"/>
</dbReference>
<keyword evidence="4" id="KW-0566">Pantothenate biosynthesis</keyword>
<dbReference type="Gene3D" id="1.10.1040.10">
    <property type="entry name" value="N-(1-d-carboxylethyl)-l-norvaline Dehydrogenase, domain 2"/>
    <property type="match status" value="1"/>
</dbReference>
<keyword evidence="2 4" id="KW-0521">NADP</keyword>
<dbReference type="Pfam" id="PF02558">
    <property type="entry name" value="ApbA"/>
    <property type="match status" value="1"/>
</dbReference>
<dbReference type="Pfam" id="PF08546">
    <property type="entry name" value="ApbA_C"/>
    <property type="match status" value="1"/>
</dbReference>
<gene>
    <name evidence="7" type="ORF">D9V34_06875</name>
</gene>